<dbReference type="AlphaFoldDB" id="A0A364LM99"/>
<reference evidence="10 11" key="1">
    <citation type="submission" date="2017-02" db="EMBL/GenBank/DDBJ databases">
        <title>Legionella quilivanii strain from human: case report and whole genome sequencing analysis.</title>
        <authorList>
            <person name="Lalancette C."/>
            <person name="Leduc J.-M."/>
            <person name="Levesque S."/>
            <person name="Fournier E."/>
            <person name="Saoud J."/>
            <person name="Faucher S.P."/>
            <person name="Bernard K."/>
            <person name="Martineau C."/>
            <person name="Longtin J."/>
        </authorList>
    </citation>
    <scope>NUCLEOTIDE SEQUENCE [LARGE SCALE GENOMIC DNA]</scope>
    <source>
        <strain evidence="10 11">ID143958</strain>
    </source>
</reference>
<dbReference type="SMART" id="SM00448">
    <property type="entry name" value="REC"/>
    <property type="match status" value="2"/>
</dbReference>
<dbReference type="EC" id="2.7.7.65" evidence="2"/>
<dbReference type="GO" id="GO:1902201">
    <property type="term" value="P:negative regulation of bacterial-type flagellum-dependent cell motility"/>
    <property type="evidence" value="ECO:0007669"/>
    <property type="project" value="TreeGrafter"/>
</dbReference>
<evidence type="ECO:0000259" key="8">
    <source>
        <dbReference type="PROSITE" id="PS50887"/>
    </source>
</evidence>
<dbReference type="EMBL" id="MVJN01000002">
    <property type="protein sequence ID" value="RAP37934.1"/>
    <property type="molecule type" value="Genomic_DNA"/>
</dbReference>
<dbReference type="InterPro" id="IPR001789">
    <property type="entry name" value="Sig_transdc_resp-reg_receiver"/>
</dbReference>
<dbReference type="InterPro" id="IPR011006">
    <property type="entry name" value="CheY-like_superfamily"/>
</dbReference>
<feature type="domain" description="GGDEF" evidence="8">
    <location>
        <begin position="403"/>
        <end position="535"/>
    </location>
</feature>
<dbReference type="Gene3D" id="3.40.50.2300">
    <property type="match status" value="2"/>
</dbReference>
<dbReference type="InterPro" id="IPR000160">
    <property type="entry name" value="GGDEF_dom"/>
</dbReference>
<dbReference type="InterPro" id="IPR050469">
    <property type="entry name" value="Diguanylate_Cyclase"/>
</dbReference>
<feature type="modified residue" description="4-aspartylphosphate" evidence="6">
    <location>
        <position position="296"/>
    </location>
</feature>
<feature type="domain" description="Response regulatory" evidence="7">
    <location>
        <begin position="123"/>
        <end position="238"/>
    </location>
</feature>
<dbReference type="RefSeq" id="WP_112218480.1">
    <property type="nucleotide sequence ID" value="NZ_MVJN01000002.1"/>
</dbReference>
<comment type="caution">
    <text evidence="10">The sequence shown here is derived from an EMBL/GenBank/DDBJ whole genome shotgun (WGS) entry which is preliminary data.</text>
</comment>
<evidence type="ECO:0000256" key="6">
    <source>
        <dbReference type="PROSITE-ProRule" id="PRU00169"/>
    </source>
</evidence>
<dbReference type="SUPFAM" id="SSF52172">
    <property type="entry name" value="CheY-like"/>
    <property type="match status" value="2"/>
</dbReference>
<organism evidence="10 11">
    <name type="scientific">Legionella quinlivanii</name>
    <dbReference type="NCBI Taxonomy" id="45073"/>
    <lineage>
        <taxon>Bacteria</taxon>
        <taxon>Pseudomonadati</taxon>
        <taxon>Pseudomonadota</taxon>
        <taxon>Gammaproteobacteria</taxon>
        <taxon>Legionellales</taxon>
        <taxon>Legionellaceae</taxon>
        <taxon>Legionella</taxon>
    </lineage>
</organism>
<dbReference type="SMART" id="SM00267">
    <property type="entry name" value="GGDEF"/>
    <property type="match status" value="1"/>
</dbReference>
<dbReference type="Pfam" id="PF00990">
    <property type="entry name" value="GGDEF"/>
    <property type="match status" value="1"/>
</dbReference>
<evidence type="ECO:0000256" key="4">
    <source>
        <dbReference type="ARBA" id="ARBA00034247"/>
    </source>
</evidence>
<evidence type="ECO:0000313" key="10">
    <source>
        <dbReference type="EMBL" id="RAP37934.1"/>
    </source>
</evidence>
<dbReference type="GO" id="GO:0000160">
    <property type="term" value="P:phosphorelay signal transduction system"/>
    <property type="evidence" value="ECO:0007669"/>
    <property type="project" value="UniProtKB-KW"/>
</dbReference>
<dbReference type="Proteomes" id="UP000249458">
    <property type="component" value="Unassembled WGS sequence"/>
</dbReference>
<name>A0A364LM99_9GAMM</name>
<evidence type="ECO:0000313" key="11">
    <source>
        <dbReference type="Proteomes" id="UP000249458"/>
    </source>
</evidence>
<evidence type="ECO:0000256" key="2">
    <source>
        <dbReference type="ARBA" id="ARBA00012528"/>
    </source>
</evidence>
<dbReference type="PROSITE" id="PS50110">
    <property type="entry name" value="RESPONSE_REGULATORY"/>
    <property type="match status" value="2"/>
</dbReference>
<dbReference type="InterPro" id="IPR029787">
    <property type="entry name" value="Nucleotide_cyclase"/>
</dbReference>
<evidence type="ECO:0000256" key="5">
    <source>
        <dbReference type="PROSITE-ProRule" id="PRU00110"/>
    </source>
</evidence>
<sequence>MKAEVKEKLQALYTEYARSLPDKLQSIKAEWLNLKAHWDKNRFQDFHRTLHSLCGSAGTYGYDSLSKAARKIEIFLKSKTDQEFLSREEIDEISSLLDNLEASFKPAQSQTTISEDFFTGNGKILLVDNDKRFIQELNSNLQESGYQVHVISCEENIRQAFFEISPAALIVDVENISQSTADFLFEIYNKEKLSTPLFCMAYSADILTRLKAIRLGSSAFFQKPMESIYLTRKLDQFCASMPGEPYRVLIIDDSLSLAEYYALILKEAGLIARYITNPLLLIETLEDFQPDLLLMDLYMPECSGLELAIVLRQEPQYTRLPIIFLSTEDDRLKQLSALNLGGDDFLVKPIVPQHLIKTVFSRAKRAEILNSFMTKDSLSGLYNHTNILQRLDLEIARAGRQNEQLSFIMVDIDHFKLINDNYGHPTGDNVIRKISSMLLLCFRKTDIIGRYGGEEFAVVMPNTSPEDAFRVIENFRIKFSRFSFQCNGQTFSVTISAGLSSFPAIQDVSSLVSAADQALYEAKNHGRNQVIIADCGI</sequence>
<accession>A0A364LM99</accession>
<dbReference type="SUPFAM" id="SSF55073">
    <property type="entry name" value="Nucleotide cyclase"/>
    <property type="match status" value="1"/>
</dbReference>
<dbReference type="InterPro" id="IPR008207">
    <property type="entry name" value="Sig_transdc_His_kin_Hpt_dom"/>
</dbReference>
<dbReference type="SUPFAM" id="SSF47226">
    <property type="entry name" value="Histidine-containing phosphotransfer domain, HPT domain"/>
    <property type="match status" value="1"/>
</dbReference>
<dbReference type="PANTHER" id="PTHR45138">
    <property type="entry name" value="REGULATORY COMPONENTS OF SENSORY TRANSDUCTION SYSTEM"/>
    <property type="match status" value="1"/>
</dbReference>
<evidence type="ECO:0000256" key="1">
    <source>
        <dbReference type="ARBA" id="ARBA00001946"/>
    </source>
</evidence>
<proteinExistence type="predicted"/>
<dbReference type="Pfam" id="PF00072">
    <property type="entry name" value="Response_reg"/>
    <property type="match status" value="1"/>
</dbReference>
<dbReference type="InterPro" id="IPR036641">
    <property type="entry name" value="HPT_dom_sf"/>
</dbReference>
<dbReference type="GO" id="GO:0004672">
    <property type="term" value="F:protein kinase activity"/>
    <property type="evidence" value="ECO:0007669"/>
    <property type="project" value="UniProtKB-ARBA"/>
</dbReference>
<dbReference type="Gene3D" id="3.30.70.270">
    <property type="match status" value="1"/>
</dbReference>
<dbReference type="CDD" id="cd00088">
    <property type="entry name" value="HPT"/>
    <property type="match status" value="1"/>
</dbReference>
<dbReference type="GO" id="GO:0043709">
    <property type="term" value="P:cell adhesion involved in single-species biofilm formation"/>
    <property type="evidence" value="ECO:0007669"/>
    <property type="project" value="TreeGrafter"/>
</dbReference>
<dbReference type="PROSITE" id="PS50887">
    <property type="entry name" value="GGDEF"/>
    <property type="match status" value="1"/>
</dbReference>
<dbReference type="CDD" id="cd01949">
    <property type="entry name" value="GGDEF"/>
    <property type="match status" value="1"/>
</dbReference>
<dbReference type="Gene3D" id="1.20.120.160">
    <property type="entry name" value="HPT domain"/>
    <property type="match status" value="1"/>
</dbReference>
<dbReference type="FunFam" id="3.30.70.270:FF:000001">
    <property type="entry name" value="Diguanylate cyclase domain protein"/>
    <property type="match status" value="1"/>
</dbReference>
<feature type="domain" description="HPt" evidence="9">
    <location>
        <begin position="5"/>
        <end position="107"/>
    </location>
</feature>
<evidence type="ECO:0000256" key="3">
    <source>
        <dbReference type="ARBA" id="ARBA00023012"/>
    </source>
</evidence>
<dbReference type="NCBIfam" id="TIGR00254">
    <property type="entry name" value="GGDEF"/>
    <property type="match status" value="1"/>
</dbReference>
<feature type="modified residue" description="Phosphohistidine" evidence="5">
    <location>
        <position position="51"/>
    </location>
</feature>
<keyword evidence="6" id="KW-0597">Phosphoprotein</keyword>
<evidence type="ECO:0000259" key="7">
    <source>
        <dbReference type="PROSITE" id="PS50110"/>
    </source>
</evidence>
<dbReference type="CDD" id="cd00156">
    <property type="entry name" value="REC"/>
    <property type="match status" value="1"/>
</dbReference>
<dbReference type="GO" id="GO:0052621">
    <property type="term" value="F:diguanylate cyclase activity"/>
    <property type="evidence" value="ECO:0007669"/>
    <property type="project" value="UniProtKB-EC"/>
</dbReference>
<comment type="cofactor">
    <cofactor evidence="1">
        <name>Mg(2+)</name>
        <dbReference type="ChEBI" id="CHEBI:18420"/>
    </cofactor>
</comment>
<dbReference type="GO" id="GO:0005886">
    <property type="term" value="C:plasma membrane"/>
    <property type="evidence" value="ECO:0007669"/>
    <property type="project" value="TreeGrafter"/>
</dbReference>
<dbReference type="PROSITE" id="PS50894">
    <property type="entry name" value="HPT"/>
    <property type="match status" value="1"/>
</dbReference>
<comment type="catalytic activity">
    <reaction evidence="4">
        <text>2 GTP = 3',3'-c-di-GMP + 2 diphosphate</text>
        <dbReference type="Rhea" id="RHEA:24898"/>
        <dbReference type="ChEBI" id="CHEBI:33019"/>
        <dbReference type="ChEBI" id="CHEBI:37565"/>
        <dbReference type="ChEBI" id="CHEBI:58805"/>
        <dbReference type="EC" id="2.7.7.65"/>
    </reaction>
</comment>
<keyword evidence="3" id="KW-0902">Two-component regulatory system</keyword>
<evidence type="ECO:0000259" key="9">
    <source>
        <dbReference type="PROSITE" id="PS50894"/>
    </source>
</evidence>
<feature type="modified residue" description="4-aspartylphosphate" evidence="6">
    <location>
        <position position="172"/>
    </location>
</feature>
<gene>
    <name evidence="10" type="ORF">B1207_02795</name>
</gene>
<protein>
    <recommendedName>
        <fullName evidence="2">diguanylate cyclase</fullName>
        <ecNumber evidence="2">2.7.7.65</ecNumber>
    </recommendedName>
</protein>
<dbReference type="Pfam" id="PF01627">
    <property type="entry name" value="Hpt"/>
    <property type="match status" value="1"/>
</dbReference>
<dbReference type="InterPro" id="IPR043128">
    <property type="entry name" value="Rev_trsase/Diguanyl_cyclase"/>
</dbReference>
<dbReference type="PANTHER" id="PTHR45138:SF9">
    <property type="entry name" value="DIGUANYLATE CYCLASE DGCM-RELATED"/>
    <property type="match status" value="1"/>
</dbReference>
<feature type="domain" description="Response regulatory" evidence="7">
    <location>
        <begin position="247"/>
        <end position="363"/>
    </location>
</feature>